<accession>A0ABR0E9W2</accession>
<gene>
    <name evidence="2" type="ORF">PRZ48_010871</name>
</gene>
<name>A0ABR0E9W2_ZASCE</name>
<comment type="caution">
    <text evidence="2">The sequence shown here is derived from an EMBL/GenBank/DDBJ whole genome shotgun (WGS) entry which is preliminary data.</text>
</comment>
<evidence type="ECO:0000256" key="1">
    <source>
        <dbReference type="SAM" id="MobiDB-lite"/>
    </source>
</evidence>
<reference evidence="2 3" key="1">
    <citation type="journal article" date="2023" name="G3 (Bethesda)">
        <title>A chromosome-level genome assembly of Zasmidium syzygii isolated from banana leaves.</title>
        <authorList>
            <person name="van Westerhoven A.C."/>
            <person name="Mehrabi R."/>
            <person name="Talebi R."/>
            <person name="Steentjes M.B.F."/>
            <person name="Corcolon B."/>
            <person name="Chong P.A."/>
            <person name="Kema G.H.J."/>
            <person name="Seidl M.F."/>
        </authorList>
    </citation>
    <scope>NUCLEOTIDE SEQUENCE [LARGE SCALE GENOMIC DNA]</scope>
    <source>
        <strain evidence="2 3">P124</strain>
    </source>
</reference>
<dbReference type="EMBL" id="JAXOVC010000008">
    <property type="protein sequence ID" value="KAK4498214.1"/>
    <property type="molecule type" value="Genomic_DNA"/>
</dbReference>
<evidence type="ECO:0000313" key="2">
    <source>
        <dbReference type="EMBL" id="KAK4498214.1"/>
    </source>
</evidence>
<organism evidence="2 3">
    <name type="scientific">Zasmidium cellare</name>
    <name type="common">Wine cellar mold</name>
    <name type="synonym">Racodium cellare</name>
    <dbReference type="NCBI Taxonomy" id="395010"/>
    <lineage>
        <taxon>Eukaryota</taxon>
        <taxon>Fungi</taxon>
        <taxon>Dikarya</taxon>
        <taxon>Ascomycota</taxon>
        <taxon>Pezizomycotina</taxon>
        <taxon>Dothideomycetes</taxon>
        <taxon>Dothideomycetidae</taxon>
        <taxon>Mycosphaerellales</taxon>
        <taxon>Mycosphaerellaceae</taxon>
        <taxon>Zasmidium</taxon>
    </lineage>
</organism>
<dbReference type="Proteomes" id="UP001305779">
    <property type="component" value="Unassembled WGS sequence"/>
</dbReference>
<protein>
    <submittedName>
        <fullName evidence="2">Uncharacterized protein</fullName>
    </submittedName>
</protein>
<proteinExistence type="predicted"/>
<evidence type="ECO:0000313" key="3">
    <source>
        <dbReference type="Proteomes" id="UP001305779"/>
    </source>
</evidence>
<sequence length="319" mass="35235">MAGTTVKTGSDFVPFQWRVHCAHAALALSVITLVPEIIPVIPCVDERRICTANSWAKSSLWIMSAAKMTSLVAKSGQEQRSIAIELDLESRNPGSRPRDLQPWFPEALDYMGHFMRRGWSALRATPAEQDEAMLWVRRLTMKEPTYFLMNMLSLMGDLVSRGQKDPRLLVWLTSQCVGAINEALSDPAKSLAVGTMLTVGRLALREIVIGDMTSGITYHRPAFARMIVMAGGIDALKLPPLVRSHLAWGDRMMSRKTGISISQIEPMLASEPTFSGGGLDENARGDVQVLDSYLPYRTRKPGSPTAEAMREETSTSSKR</sequence>
<keyword evidence="3" id="KW-1185">Reference proteome</keyword>
<feature type="region of interest" description="Disordered" evidence="1">
    <location>
        <begin position="294"/>
        <end position="319"/>
    </location>
</feature>